<accession>W4LAH1</accession>
<dbReference type="Proteomes" id="UP000019141">
    <property type="component" value="Unassembled WGS sequence"/>
</dbReference>
<comment type="caution">
    <text evidence="1">The sequence shown here is derived from an EMBL/GenBank/DDBJ whole genome shotgun (WGS) entry which is preliminary data.</text>
</comment>
<protein>
    <recommendedName>
        <fullName evidence="3">Lipoprotein</fullName>
    </recommendedName>
</protein>
<proteinExistence type="predicted"/>
<dbReference type="EMBL" id="AZHW01001088">
    <property type="protein sequence ID" value="ETW94291.1"/>
    <property type="molecule type" value="Genomic_DNA"/>
</dbReference>
<gene>
    <name evidence="1" type="ORF">ETSY1_35550</name>
</gene>
<dbReference type="PROSITE" id="PS51257">
    <property type="entry name" value="PROKAR_LIPOPROTEIN"/>
    <property type="match status" value="1"/>
</dbReference>
<evidence type="ECO:0000313" key="1">
    <source>
        <dbReference type="EMBL" id="ETW94291.1"/>
    </source>
</evidence>
<evidence type="ECO:0008006" key="3">
    <source>
        <dbReference type="Google" id="ProtNLM"/>
    </source>
</evidence>
<evidence type="ECO:0000313" key="2">
    <source>
        <dbReference type="Proteomes" id="UP000019141"/>
    </source>
</evidence>
<sequence>MRKYAGMVLVTLAFAGCSVPVVILAMQTAAYMLGQ</sequence>
<organism evidence="1 2">
    <name type="scientific">Entotheonella factor</name>
    <dbReference type="NCBI Taxonomy" id="1429438"/>
    <lineage>
        <taxon>Bacteria</taxon>
        <taxon>Pseudomonadati</taxon>
        <taxon>Nitrospinota/Tectimicrobiota group</taxon>
        <taxon>Candidatus Tectimicrobiota</taxon>
        <taxon>Candidatus Entotheonellia</taxon>
        <taxon>Candidatus Entotheonellales</taxon>
        <taxon>Candidatus Entotheonellaceae</taxon>
        <taxon>Candidatus Entotheonella</taxon>
    </lineage>
</organism>
<keyword evidence="2" id="KW-1185">Reference proteome</keyword>
<reference evidence="1 2" key="1">
    <citation type="journal article" date="2014" name="Nature">
        <title>An environmental bacterial taxon with a large and distinct metabolic repertoire.</title>
        <authorList>
            <person name="Wilson M.C."/>
            <person name="Mori T."/>
            <person name="Ruckert C."/>
            <person name="Uria A.R."/>
            <person name="Helf M.J."/>
            <person name="Takada K."/>
            <person name="Gernert C."/>
            <person name="Steffens U.A."/>
            <person name="Heycke N."/>
            <person name="Schmitt S."/>
            <person name="Rinke C."/>
            <person name="Helfrich E.J."/>
            <person name="Brachmann A.O."/>
            <person name="Gurgui C."/>
            <person name="Wakimoto T."/>
            <person name="Kracht M."/>
            <person name="Crusemann M."/>
            <person name="Hentschel U."/>
            <person name="Abe I."/>
            <person name="Matsunaga S."/>
            <person name="Kalinowski J."/>
            <person name="Takeyama H."/>
            <person name="Piel J."/>
        </authorList>
    </citation>
    <scope>NUCLEOTIDE SEQUENCE [LARGE SCALE GENOMIC DNA]</scope>
    <source>
        <strain evidence="2">TSY1</strain>
    </source>
</reference>
<name>W4LAH1_ENTF1</name>
<dbReference type="HOGENOM" id="CLU_3381130_0_0_7"/>
<dbReference type="AlphaFoldDB" id="W4LAH1"/>